<evidence type="ECO:0008006" key="10">
    <source>
        <dbReference type="Google" id="ProtNLM"/>
    </source>
</evidence>
<dbReference type="PANTHER" id="PTHR43133:SF52">
    <property type="entry name" value="ECF RNA POLYMERASE SIGMA FACTOR SIGL"/>
    <property type="match status" value="1"/>
</dbReference>
<dbReference type="Gene3D" id="1.10.10.10">
    <property type="entry name" value="Winged helix-like DNA-binding domain superfamily/Winged helix DNA-binding domain"/>
    <property type="match status" value="1"/>
</dbReference>
<dbReference type="Gene3D" id="1.10.1740.10">
    <property type="match status" value="1"/>
</dbReference>
<dbReference type="InterPro" id="IPR039425">
    <property type="entry name" value="RNA_pol_sigma-70-like"/>
</dbReference>
<name>A0ABP7CIJ8_9PSEU</name>
<comment type="caution">
    <text evidence="8">The sequence shown here is derived from an EMBL/GenBank/DDBJ whole genome shotgun (WGS) entry which is preliminary data.</text>
</comment>
<dbReference type="NCBIfam" id="TIGR02937">
    <property type="entry name" value="sigma70-ECF"/>
    <property type="match status" value="1"/>
</dbReference>
<dbReference type="InterPro" id="IPR036388">
    <property type="entry name" value="WH-like_DNA-bd_sf"/>
</dbReference>
<organism evidence="8 9">
    <name type="scientific">Lentzea roselyniae</name>
    <dbReference type="NCBI Taxonomy" id="531940"/>
    <lineage>
        <taxon>Bacteria</taxon>
        <taxon>Bacillati</taxon>
        <taxon>Actinomycetota</taxon>
        <taxon>Actinomycetes</taxon>
        <taxon>Pseudonocardiales</taxon>
        <taxon>Pseudonocardiaceae</taxon>
        <taxon>Lentzea</taxon>
    </lineage>
</organism>
<keyword evidence="3" id="KW-0731">Sigma factor</keyword>
<reference evidence="9" key="1">
    <citation type="journal article" date="2019" name="Int. J. Syst. Evol. Microbiol.">
        <title>The Global Catalogue of Microorganisms (GCM) 10K type strain sequencing project: providing services to taxonomists for standard genome sequencing and annotation.</title>
        <authorList>
            <consortium name="The Broad Institute Genomics Platform"/>
            <consortium name="The Broad Institute Genome Sequencing Center for Infectious Disease"/>
            <person name="Wu L."/>
            <person name="Ma J."/>
        </authorList>
    </citation>
    <scope>NUCLEOTIDE SEQUENCE [LARGE SCALE GENOMIC DNA]</scope>
    <source>
        <strain evidence="9">JCM 17494</strain>
    </source>
</reference>
<gene>
    <name evidence="8" type="ORF">GCM10022267_89420</name>
</gene>
<keyword evidence="9" id="KW-1185">Reference proteome</keyword>
<dbReference type="InterPro" id="IPR013325">
    <property type="entry name" value="RNA_pol_sigma_r2"/>
</dbReference>
<comment type="similarity">
    <text evidence="1">Belongs to the sigma-70 factor family. ECF subfamily.</text>
</comment>
<sequence>MSAILSPDRAERLEEVVMSTMEAIVETHGPGLLAYAARLTGGDFHRAEDAVQETWIRAWRNVEKLTEDHGSVRGWLMRVTHNVVVDQYRRRAARPEEVEMPEADPTWDDERSDEVLNVVFMRQMLTVLPPPHLRTVVEIYFADRTAASVADVLDIPVGTVKSRVHKALRLLRVALSESELASAA</sequence>
<dbReference type="EMBL" id="BAABBE010000072">
    <property type="protein sequence ID" value="GAA3688766.1"/>
    <property type="molecule type" value="Genomic_DNA"/>
</dbReference>
<dbReference type="SUPFAM" id="SSF88946">
    <property type="entry name" value="Sigma2 domain of RNA polymerase sigma factors"/>
    <property type="match status" value="1"/>
</dbReference>
<evidence type="ECO:0000256" key="5">
    <source>
        <dbReference type="ARBA" id="ARBA00023163"/>
    </source>
</evidence>
<dbReference type="InterPro" id="IPR007630">
    <property type="entry name" value="RNA_pol_sigma70_r4"/>
</dbReference>
<keyword evidence="4" id="KW-0238">DNA-binding</keyword>
<dbReference type="SUPFAM" id="SSF88659">
    <property type="entry name" value="Sigma3 and sigma4 domains of RNA polymerase sigma factors"/>
    <property type="match status" value="1"/>
</dbReference>
<dbReference type="Proteomes" id="UP001500711">
    <property type="component" value="Unassembled WGS sequence"/>
</dbReference>
<keyword evidence="5" id="KW-0804">Transcription</keyword>
<evidence type="ECO:0000256" key="2">
    <source>
        <dbReference type="ARBA" id="ARBA00023015"/>
    </source>
</evidence>
<evidence type="ECO:0000259" key="7">
    <source>
        <dbReference type="Pfam" id="PF04545"/>
    </source>
</evidence>
<evidence type="ECO:0000256" key="1">
    <source>
        <dbReference type="ARBA" id="ARBA00010641"/>
    </source>
</evidence>
<dbReference type="CDD" id="cd06171">
    <property type="entry name" value="Sigma70_r4"/>
    <property type="match status" value="1"/>
</dbReference>
<feature type="domain" description="RNA polymerase sigma-70 region 4" evidence="7">
    <location>
        <begin position="125"/>
        <end position="172"/>
    </location>
</feature>
<evidence type="ECO:0000256" key="4">
    <source>
        <dbReference type="ARBA" id="ARBA00023125"/>
    </source>
</evidence>
<evidence type="ECO:0000313" key="8">
    <source>
        <dbReference type="EMBL" id="GAA3688766.1"/>
    </source>
</evidence>
<feature type="domain" description="RNA polymerase sigma-70 region 2" evidence="6">
    <location>
        <begin position="24"/>
        <end position="92"/>
    </location>
</feature>
<proteinExistence type="inferred from homology"/>
<protein>
    <recommendedName>
        <fullName evidence="10">RNA polymerase sigma-70 factor, ECF subfamily</fullName>
    </recommendedName>
</protein>
<dbReference type="PANTHER" id="PTHR43133">
    <property type="entry name" value="RNA POLYMERASE ECF-TYPE SIGMA FACTO"/>
    <property type="match status" value="1"/>
</dbReference>
<evidence type="ECO:0000313" key="9">
    <source>
        <dbReference type="Proteomes" id="UP001500711"/>
    </source>
</evidence>
<dbReference type="Pfam" id="PF04545">
    <property type="entry name" value="Sigma70_r4"/>
    <property type="match status" value="1"/>
</dbReference>
<dbReference type="InterPro" id="IPR014284">
    <property type="entry name" value="RNA_pol_sigma-70_dom"/>
</dbReference>
<evidence type="ECO:0000259" key="6">
    <source>
        <dbReference type="Pfam" id="PF04542"/>
    </source>
</evidence>
<dbReference type="Pfam" id="PF04542">
    <property type="entry name" value="Sigma70_r2"/>
    <property type="match status" value="1"/>
</dbReference>
<keyword evidence="2" id="KW-0805">Transcription regulation</keyword>
<evidence type="ECO:0000256" key="3">
    <source>
        <dbReference type="ARBA" id="ARBA00023082"/>
    </source>
</evidence>
<accession>A0ABP7CIJ8</accession>
<dbReference type="InterPro" id="IPR013324">
    <property type="entry name" value="RNA_pol_sigma_r3/r4-like"/>
</dbReference>
<dbReference type="InterPro" id="IPR007627">
    <property type="entry name" value="RNA_pol_sigma70_r2"/>
</dbReference>